<accession>A0A6S7JAL3</accession>
<feature type="compositionally biased region" description="Low complexity" evidence="1">
    <location>
        <begin position="61"/>
        <end position="74"/>
    </location>
</feature>
<feature type="compositionally biased region" description="Basic and acidic residues" evidence="1">
    <location>
        <begin position="121"/>
        <end position="140"/>
    </location>
</feature>
<evidence type="ECO:0000313" key="3">
    <source>
        <dbReference type="Proteomes" id="UP001152795"/>
    </source>
</evidence>
<evidence type="ECO:0000313" key="2">
    <source>
        <dbReference type="EMBL" id="CAB4027221.1"/>
    </source>
</evidence>
<feature type="region of interest" description="Disordered" evidence="1">
    <location>
        <begin position="30"/>
        <end position="198"/>
    </location>
</feature>
<feature type="compositionally biased region" description="Low complexity" evidence="1">
    <location>
        <begin position="168"/>
        <end position="187"/>
    </location>
</feature>
<feature type="compositionally biased region" description="Acidic residues" evidence="1">
    <location>
        <begin position="111"/>
        <end position="120"/>
    </location>
</feature>
<keyword evidence="3" id="KW-1185">Reference proteome</keyword>
<feature type="compositionally biased region" description="Basic and acidic residues" evidence="1">
    <location>
        <begin position="32"/>
        <end position="54"/>
    </location>
</feature>
<comment type="caution">
    <text evidence="2">The sequence shown here is derived from an EMBL/GenBank/DDBJ whole genome shotgun (WGS) entry which is preliminary data.</text>
</comment>
<protein>
    <submittedName>
        <fullName evidence="2">Uncharacterized protein</fullName>
    </submittedName>
</protein>
<evidence type="ECO:0000256" key="1">
    <source>
        <dbReference type="SAM" id="MobiDB-lite"/>
    </source>
</evidence>
<dbReference type="EMBL" id="CACRXK020014673">
    <property type="protein sequence ID" value="CAB4027221.1"/>
    <property type="molecule type" value="Genomic_DNA"/>
</dbReference>
<organism evidence="2 3">
    <name type="scientific">Paramuricea clavata</name>
    <name type="common">Red gorgonian</name>
    <name type="synonym">Violescent sea-whip</name>
    <dbReference type="NCBI Taxonomy" id="317549"/>
    <lineage>
        <taxon>Eukaryota</taxon>
        <taxon>Metazoa</taxon>
        <taxon>Cnidaria</taxon>
        <taxon>Anthozoa</taxon>
        <taxon>Octocorallia</taxon>
        <taxon>Malacalcyonacea</taxon>
        <taxon>Plexauridae</taxon>
        <taxon>Paramuricea</taxon>
    </lineage>
</organism>
<sequence length="227" mass="24460">MHFTQGYVDFKVIWLNSKLNLQAWYPIGNRKQPQETKSKTEAKDSPTIETKSEQEIPSPVPAVEVSSEAAVVAVDGVDTAPESRSSTGSDKVPEIKVVEPSPILKTKSNQDEGESEEVETQNERTEEKVVETDDKEEGGKQTEPVSTDNPPDEMIVISNPLAGGEVKSYTSQSITTTTHTTQSSSDTPADETVGNSSTVISSTQVVTITTETVQSSEGDDDIDIGLV</sequence>
<dbReference type="AlphaFoldDB" id="A0A6S7JAL3"/>
<proteinExistence type="predicted"/>
<dbReference type="Proteomes" id="UP001152795">
    <property type="component" value="Unassembled WGS sequence"/>
</dbReference>
<name>A0A6S7JAL3_PARCT</name>
<reference evidence="2" key="1">
    <citation type="submission" date="2020-04" db="EMBL/GenBank/DDBJ databases">
        <authorList>
            <person name="Alioto T."/>
            <person name="Alioto T."/>
            <person name="Gomez Garrido J."/>
        </authorList>
    </citation>
    <scope>NUCLEOTIDE SEQUENCE</scope>
    <source>
        <strain evidence="2">A484AB</strain>
    </source>
</reference>
<gene>
    <name evidence="2" type="ORF">PACLA_8A069340</name>
</gene>